<sequence>MTIQLNTFVNTAQAHENAPRLTKSGDDAISHNSGTFFKRNATLQAENGTIRSEFGSAIQREFTAPIADQVFPSRADLHPDHSRPLSSASVKQVTKEAITEGVAQARTQAMADANDAPIGDRGNWKLSVREARALNDRPNVLGMTGQNRTEMANGIVGAYRASGEMAIDQTATHLTSSLVAADVAKVQLVNDTITQLRQDNRFPDGDRARVYESFLKDALLNVVDSVSAADQRDGCPLLARVGAQLAKQMDGVVAGALLNKAGQSQQEVVNTIQQDPKAFFSANLNTFHLLQNNVVGFARNINEVLGRVQTDRNDIAATFLGNADNAAITDIHITGSDPHHGGQKVLILTFAHGENGEDASKVVYKPRDCRVDAKLVGTPNVGGNGQSVVGLLNEQLGEEHALPTYSYLLKSEDDHHYGYSQFLDHQAADYQLNEQGEVDRYYSDMGKLGAVAHLFGATDLHQGNVIVSGGRPYLTDLEISFSKSLGPRNDGSLPSIGATGFDRALTSRTENDYIVPYGLDENGRITPRGNVETNSTANFVELNGHPVAWNAQSKASFATGYNQVLDNFANADNNQALQDLTAEFNDMHVRYHPVATMAQLQKLENSKLNSDRTPDNAVNSQFLQGDKDALFDVNGMEGVFGATMKSDFMIGDVAYYSRALGDGETVYHHDRDGAHEVNQGDQHPYGYDGLAVATAKIQSLTTEDGLADMRQLGTDFTR</sequence>
<dbReference type="RefSeq" id="WP_284101037.1">
    <property type="nucleotide sequence ID" value="NZ_JARRAF010000012.1"/>
</dbReference>
<evidence type="ECO:0000313" key="2">
    <source>
        <dbReference type="EMBL" id="MDK2124723.1"/>
    </source>
</evidence>
<comment type="caution">
    <text evidence="2">The sequence shown here is derived from an EMBL/GenBank/DDBJ whole genome shotgun (WGS) entry which is preliminary data.</text>
</comment>
<organism evidence="2 3">
    <name type="scientific">Parachitinimonas caeni</name>
    <dbReference type="NCBI Taxonomy" id="3031301"/>
    <lineage>
        <taxon>Bacteria</taxon>
        <taxon>Pseudomonadati</taxon>
        <taxon>Pseudomonadota</taxon>
        <taxon>Betaproteobacteria</taxon>
        <taxon>Neisseriales</taxon>
        <taxon>Chitinibacteraceae</taxon>
        <taxon>Parachitinimonas</taxon>
    </lineage>
</organism>
<name>A0ABT7DXD0_9NEIS</name>
<dbReference type="Pfam" id="PF13575">
    <property type="entry name" value="DUF4135"/>
    <property type="match status" value="1"/>
</dbReference>
<proteinExistence type="predicted"/>
<accession>A0ABT7DXD0</accession>
<dbReference type="Proteomes" id="UP001172778">
    <property type="component" value="Unassembled WGS sequence"/>
</dbReference>
<evidence type="ECO:0000259" key="1">
    <source>
        <dbReference type="Pfam" id="PF13575"/>
    </source>
</evidence>
<protein>
    <submittedName>
        <fullName evidence="2">DUF4135 domain-containing protein</fullName>
    </submittedName>
</protein>
<gene>
    <name evidence="2" type="ORF">PZA18_11755</name>
</gene>
<keyword evidence="3" id="KW-1185">Reference proteome</keyword>
<dbReference type="EMBL" id="JARRAF010000012">
    <property type="protein sequence ID" value="MDK2124723.1"/>
    <property type="molecule type" value="Genomic_DNA"/>
</dbReference>
<evidence type="ECO:0000313" key="3">
    <source>
        <dbReference type="Proteomes" id="UP001172778"/>
    </source>
</evidence>
<reference evidence="2" key="1">
    <citation type="submission" date="2023-03" db="EMBL/GenBank/DDBJ databases">
        <title>Chitinimonas shenzhenensis gen. nov., sp. nov., a novel member of family Burkholderiaceae isolated from activated sludge collected in Shen Zhen, China.</title>
        <authorList>
            <person name="Wang X."/>
        </authorList>
    </citation>
    <scope>NUCLEOTIDE SEQUENCE</scope>
    <source>
        <strain evidence="2">DQS-5</strain>
    </source>
</reference>
<dbReference type="InterPro" id="IPR025410">
    <property type="entry name" value="Lant_dehyd"/>
</dbReference>
<feature type="domain" description="Lantibiotic biosynthesis protein dehydration" evidence="1">
    <location>
        <begin position="289"/>
        <end position="483"/>
    </location>
</feature>